<dbReference type="CDD" id="cd03064">
    <property type="entry name" value="TRX_Fd_NuoE"/>
    <property type="match status" value="1"/>
</dbReference>
<dbReference type="InterPro" id="IPR036249">
    <property type="entry name" value="Thioredoxin-like_sf"/>
</dbReference>
<reference evidence="7 8" key="1">
    <citation type="journal article" date="2020" name="ISME J.">
        <title>Comparative genomics reveals insights into cyanobacterial evolution and habitat adaptation.</title>
        <authorList>
            <person name="Chen M.Y."/>
            <person name="Teng W.K."/>
            <person name="Zhao L."/>
            <person name="Hu C.X."/>
            <person name="Zhou Y.K."/>
            <person name="Han B.P."/>
            <person name="Song L.R."/>
            <person name="Shu W.S."/>
        </authorList>
    </citation>
    <scope>NUCLEOTIDE SEQUENCE [LARGE SCALE GENOMIC DNA]</scope>
    <source>
        <strain evidence="7 8">FACHB-260</strain>
    </source>
</reference>
<dbReference type="Proteomes" id="UP000607281">
    <property type="component" value="Unassembled WGS sequence"/>
</dbReference>
<dbReference type="Pfam" id="PF01257">
    <property type="entry name" value="2Fe-2S_thioredx"/>
    <property type="match status" value="1"/>
</dbReference>
<dbReference type="Gene3D" id="3.40.30.10">
    <property type="entry name" value="Glutaredoxin"/>
    <property type="match status" value="1"/>
</dbReference>
<comment type="similarity">
    <text evidence="1">Belongs to the complex I 24 kDa subunit family.</text>
</comment>
<comment type="cofactor">
    <cofactor evidence="6">
        <name>[2Fe-2S] cluster</name>
        <dbReference type="ChEBI" id="CHEBI:190135"/>
    </cofactor>
</comment>
<gene>
    <name evidence="7" type="primary">hoxE</name>
    <name evidence="7" type="ORF">H6G18_00005</name>
</gene>
<keyword evidence="2" id="KW-0001">2Fe-2S</keyword>
<dbReference type="EMBL" id="JACJRF010000001">
    <property type="protein sequence ID" value="MBD2342532.1"/>
    <property type="molecule type" value="Genomic_DNA"/>
</dbReference>
<keyword evidence="3" id="KW-0479">Metal-binding</keyword>
<comment type="caution">
    <text evidence="7">The sequence shown here is derived from an EMBL/GenBank/DDBJ whole genome shotgun (WGS) entry which is preliminary data.</text>
</comment>
<keyword evidence="5" id="KW-0411">Iron-sulfur</keyword>
<dbReference type="PIRSF" id="PIRSF000216">
    <property type="entry name" value="NADH_DH_24kDa"/>
    <property type="match status" value="1"/>
</dbReference>
<keyword evidence="4" id="KW-0408">Iron</keyword>
<evidence type="ECO:0000256" key="1">
    <source>
        <dbReference type="ARBA" id="ARBA00010643"/>
    </source>
</evidence>
<accession>A0ABR8CH67</accession>
<evidence type="ECO:0000256" key="5">
    <source>
        <dbReference type="ARBA" id="ARBA00023014"/>
    </source>
</evidence>
<dbReference type="InterPro" id="IPR002023">
    <property type="entry name" value="NuoE-like"/>
</dbReference>
<evidence type="ECO:0000256" key="2">
    <source>
        <dbReference type="ARBA" id="ARBA00022714"/>
    </source>
</evidence>
<dbReference type="PANTHER" id="PTHR43342">
    <property type="entry name" value="NADH-QUINONE OXIDOREDUCTASE, E SUBUNIT"/>
    <property type="match status" value="1"/>
</dbReference>
<protein>
    <submittedName>
        <fullName evidence="7">Bidirectional hydrogenase complex protein HoxE</fullName>
    </submittedName>
</protein>
<dbReference type="InterPro" id="IPR042128">
    <property type="entry name" value="NuoE_dom"/>
</dbReference>
<dbReference type="InterPro" id="IPR041921">
    <property type="entry name" value="NuoE_N"/>
</dbReference>
<dbReference type="NCBIfam" id="NF005747">
    <property type="entry name" value="PRK07571.1"/>
    <property type="match status" value="1"/>
</dbReference>
<dbReference type="RefSeq" id="WP_190405026.1">
    <property type="nucleotide sequence ID" value="NZ_JACJRF010000001.1"/>
</dbReference>
<keyword evidence="8" id="KW-1185">Reference proteome</keyword>
<organism evidence="7 8">
    <name type="scientific">Anabaena subtropica FACHB-260</name>
    <dbReference type="NCBI Taxonomy" id="2692884"/>
    <lineage>
        <taxon>Bacteria</taxon>
        <taxon>Bacillati</taxon>
        <taxon>Cyanobacteriota</taxon>
        <taxon>Cyanophyceae</taxon>
        <taxon>Nostocales</taxon>
        <taxon>Nostocaceae</taxon>
        <taxon>Anabaena</taxon>
    </lineage>
</organism>
<evidence type="ECO:0000256" key="4">
    <source>
        <dbReference type="ARBA" id="ARBA00023004"/>
    </source>
</evidence>
<dbReference type="Gene3D" id="1.10.10.1590">
    <property type="entry name" value="NADH-quinone oxidoreductase subunit E"/>
    <property type="match status" value="1"/>
</dbReference>
<evidence type="ECO:0000313" key="8">
    <source>
        <dbReference type="Proteomes" id="UP000607281"/>
    </source>
</evidence>
<evidence type="ECO:0000256" key="3">
    <source>
        <dbReference type="ARBA" id="ARBA00022723"/>
    </source>
</evidence>
<proteinExistence type="inferred from homology"/>
<dbReference type="SUPFAM" id="SSF52833">
    <property type="entry name" value="Thioredoxin-like"/>
    <property type="match status" value="1"/>
</dbReference>
<sequence length="171" mass="18722">MTTATPSHPHPSGDKRWKMLDATIKRHQYQQDALIEILHKAQELFGYLENDLLLHIAHRLKLPPSRVYGVATFYHLFSLAPQGVHSCVVCTGTACYVKGAPAILADVEKFTRIHPGETTADGQISLLTARCLGACGIAPAVVFDGKVLGHQTPESVTERVQGWLESIKNGK</sequence>
<name>A0ABR8CH67_9NOST</name>
<evidence type="ECO:0000313" key="7">
    <source>
        <dbReference type="EMBL" id="MBD2342532.1"/>
    </source>
</evidence>
<evidence type="ECO:0000256" key="6">
    <source>
        <dbReference type="ARBA" id="ARBA00034078"/>
    </source>
</evidence>
<dbReference type="PANTHER" id="PTHR43342:SF2">
    <property type="entry name" value="POTENTIAL NAD-REDUCING HYDROGENASE SUBUNIT"/>
    <property type="match status" value="1"/>
</dbReference>
<dbReference type="InterPro" id="IPR028431">
    <property type="entry name" value="NADP_DH_HndA-like"/>
</dbReference>